<dbReference type="Pfam" id="PF08355">
    <property type="entry name" value="EF_assoc_1"/>
    <property type="match status" value="1"/>
</dbReference>
<evidence type="ECO:0000256" key="14">
    <source>
        <dbReference type="ARBA" id="ARBA00040475"/>
    </source>
</evidence>
<keyword evidence="5" id="KW-0677">Repeat</keyword>
<dbReference type="PANTHER" id="PTHR46819">
    <property type="entry name" value="EF-HAND CALCIUM-BINDING DOMAIN-CONTAINING PROTEIN 7"/>
    <property type="match status" value="1"/>
</dbReference>
<dbReference type="SUPFAM" id="SSF52540">
    <property type="entry name" value="P-loop containing nucleoside triphosphate hydrolases"/>
    <property type="match status" value="2"/>
</dbReference>
<evidence type="ECO:0000256" key="9">
    <source>
        <dbReference type="ARBA" id="ARBA00022837"/>
    </source>
</evidence>
<dbReference type="InterPro" id="IPR018247">
    <property type="entry name" value="EF_Hand_1_Ca_BS"/>
</dbReference>
<evidence type="ECO:0000256" key="4">
    <source>
        <dbReference type="ARBA" id="ARBA00022723"/>
    </source>
</evidence>
<keyword evidence="3 19" id="KW-0812">Transmembrane</keyword>
<dbReference type="InterPro" id="IPR002048">
    <property type="entry name" value="EF_hand_dom"/>
</dbReference>
<evidence type="ECO:0000256" key="11">
    <source>
        <dbReference type="ARBA" id="ARBA00023128"/>
    </source>
</evidence>
<dbReference type="SMART" id="SM00175">
    <property type="entry name" value="RAB"/>
    <property type="match status" value="1"/>
</dbReference>
<evidence type="ECO:0000256" key="2">
    <source>
        <dbReference type="ARBA" id="ARBA00007981"/>
    </source>
</evidence>
<evidence type="ECO:0000256" key="18">
    <source>
        <dbReference type="ARBA" id="ARBA00049117"/>
    </source>
</evidence>
<organism evidence="22 23">
    <name type="scientific">Bagarius yarrelli</name>
    <name type="common">Goonch</name>
    <name type="synonym">Bagrus yarrelli</name>
    <dbReference type="NCBI Taxonomy" id="175774"/>
    <lineage>
        <taxon>Eukaryota</taxon>
        <taxon>Metazoa</taxon>
        <taxon>Chordata</taxon>
        <taxon>Craniata</taxon>
        <taxon>Vertebrata</taxon>
        <taxon>Euteleostomi</taxon>
        <taxon>Actinopterygii</taxon>
        <taxon>Neopterygii</taxon>
        <taxon>Teleostei</taxon>
        <taxon>Ostariophysi</taxon>
        <taxon>Siluriformes</taxon>
        <taxon>Sisoridae</taxon>
        <taxon>Sisorinae</taxon>
        <taxon>Bagarius</taxon>
    </lineage>
</organism>
<comment type="catalytic activity">
    <reaction evidence="16">
        <text>UTP + H2O = UDP + phosphate + H(+)</text>
        <dbReference type="Rhea" id="RHEA:64900"/>
        <dbReference type="ChEBI" id="CHEBI:15377"/>
        <dbReference type="ChEBI" id="CHEBI:15378"/>
        <dbReference type="ChEBI" id="CHEBI:43474"/>
        <dbReference type="ChEBI" id="CHEBI:46398"/>
        <dbReference type="ChEBI" id="CHEBI:58223"/>
    </reaction>
    <physiologicalReaction direction="left-to-right" evidence="16">
        <dbReference type="Rhea" id="RHEA:64901"/>
    </physiologicalReaction>
</comment>
<dbReference type="FunFam" id="3.40.50.300:FF:000553">
    <property type="entry name" value="Mitochondrial Rho GTPase"/>
    <property type="match status" value="1"/>
</dbReference>
<evidence type="ECO:0000256" key="5">
    <source>
        <dbReference type="ARBA" id="ARBA00022737"/>
    </source>
</evidence>
<dbReference type="EMBL" id="VCAZ01000037">
    <property type="protein sequence ID" value="TSL82523.1"/>
    <property type="molecule type" value="Genomic_DNA"/>
</dbReference>
<accession>A0A556U1D6</accession>
<evidence type="ECO:0000313" key="22">
    <source>
        <dbReference type="EMBL" id="TSL82523.1"/>
    </source>
</evidence>
<dbReference type="InterPro" id="IPR020860">
    <property type="entry name" value="MIRO_dom"/>
</dbReference>
<dbReference type="OrthoDB" id="10020961at2759"/>
<evidence type="ECO:0000259" key="20">
    <source>
        <dbReference type="PROSITE" id="PS50222"/>
    </source>
</evidence>
<dbReference type="Pfam" id="PF00071">
    <property type="entry name" value="Ras"/>
    <property type="match status" value="1"/>
</dbReference>
<dbReference type="GO" id="GO:0003924">
    <property type="term" value="F:GTPase activity"/>
    <property type="evidence" value="ECO:0007669"/>
    <property type="project" value="InterPro"/>
</dbReference>
<evidence type="ECO:0000256" key="19">
    <source>
        <dbReference type="SAM" id="Phobius"/>
    </source>
</evidence>
<dbReference type="Pfam" id="PF08356">
    <property type="entry name" value="EF_assoc_2"/>
    <property type="match status" value="1"/>
</dbReference>
<dbReference type="SUPFAM" id="SSF47473">
    <property type="entry name" value="EF-hand"/>
    <property type="match status" value="1"/>
</dbReference>
<dbReference type="InterPro" id="IPR052266">
    <property type="entry name" value="Miro-EF-hand_domain"/>
</dbReference>
<evidence type="ECO:0000259" key="21">
    <source>
        <dbReference type="PROSITE" id="PS51423"/>
    </source>
</evidence>
<evidence type="ECO:0000256" key="1">
    <source>
        <dbReference type="ARBA" id="ARBA00004200"/>
    </source>
</evidence>
<evidence type="ECO:0000256" key="17">
    <source>
        <dbReference type="ARBA" id="ARBA00048778"/>
    </source>
</evidence>
<evidence type="ECO:0000256" key="13">
    <source>
        <dbReference type="ARBA" id="ARBA00023136"/>
    </source>
</evidence>
<evidence type="ECO:0000256" key="8">
    <source>
        <dbReference type="ARBA" id="ARBA00022801"/>
    </source>
</evidence>
<evidence type="ECO:0000256" key="15">
    <source>
        <dbReference type="ARBA" id="ARBA00042451"/>
    </source>
</evidence>
<comment type="subcellular location">
    <subcellularLocation>
        <location evidence="1">Mitochondrion outer membrane</location>
        <topology evidence="1">Single-pass type IV membrane protein</topology>
    </subcellularLocation>
</comment>
<evidence type="ECO:0000256" key="6">
    <source>
        <dbReference type="ARBA" id="ARBA00022741"/>
    </source>
</evidence>
<dbReference type="FunFam" id="1.10.238.10:FF:000021">
    <property type="entry name" value="Mitochondrial Rho GTPase"/>
    <property type="match status" value="1"/>
</dbReference>
<feature type="domain" description="Miro" evidence="21">
    <location>
        <begin position="289"/>
        <end position="453"/>
    </location>
</feature>
<dbReference type="Proteomes" id="UP000319801">
    <property type="component" value="Unassembled WGS sequence"/>
</dbReference>
<dbReference type="CDD" id="cd01892">
    <property type="entry name" value="Miro2"/>
    <property type="match status" value="1"/>
</dbReference>
<comment type="catalytic activity">
    <reaction evidence="18">
        <text>GTP + H2O = GDP + phosphate + H(+)</text>
        <dbReference type="Rhea" id="RHEA:19669"/>
        <dbReference type="ChEBI" id="CHEBI:15377"/>
        <dbReference type="ChEBI" id="CHEBI:15378"/>
        <dbReference type="ChEBI" id="CHEBI:37565"/>
        <dbReference type="ChEBI" id="CHEBI:43474"/>
        <dbReference type="ChEBI" id="CHEBI:58189"/>
    </reaction>
    <physiologicalReaction direction="left-to-right" evidence="18">
        <dbReference type="Rhea" id="RHEA:19670"/>
    </physiologicalReaction>
</comment>
<keyword evidence="7" id="KW-1000">Mitochondrion outer membrane</keyword>
<dbReference type="PANTHER" id="PTHR46819:SF1">
    <property type="entry name" value="EF-HAND CALCIUM-BINDING DOMAIN-CONTAINING PROTEIN 7"/>
    <property type="match status" value="1"/>
</dbReference>
<keyword evidence="11" id="KW-0496">Mitochondrion</keyword>
<evidence type="ECO:0000256" key="10">
    <source>
        <dbReference type="ARBA" id="ARBA00022989"/>
    </source>
</evidence>
<dbReference type="Gene3D" id="1.10.238.10">
    <property type="entry name" value="EF-hand"/>
    <property type="match status" value="2"/>
</dbReference>
<name>A0A556U1D6_BAGYA</name>
<evidence type="ECO:0000256" key="12">
    <source>
        <dbReference type="ARBA" id="ARBA00023134"/>
    </source>
</evidence>
<evidence type="ECO:0000256" key="3">
    <source>
        <dbReference type="ARBA" id="ARBA00022692"/>
    </source>
</evidence>
<dbReference type="GO" id="GO:0005741">
    <property type="term" value="C:mitochondrial outer membrane"/>
    <property type="evidence" value="ECO:0007669"/>
    <property type="project" value="UniProtKB-SubCell"/>
</dbReference>
<comment type="similarity">
    <text evidence="2">Belongs to the mitochondrial Rho GTPase family.</text>
</comment>
<feature type="transmembrane region" description="Helical" evidence="19">
    <location>
        <begin position="466"/>
        <end position="488"/>
    </location>
</feature>
<keyword evidence="12" id="KW-0342">GTP-binding</keyword>
<evidence type="ECO:0000256" key="16">
    <source>
        <dbReference type="ARBA" id="ARBA00047358"/>
    </source>
</evidence>
<proteinExistence type="inferred from homology"/>
<dbReference type="InterPro" id="IPR013567">
    <property type="entry name" value="EF_hand_assoc_2"/>
</dbReference>
<dbReference type="PROSITE" id="PS00018">
    <property type="entry name" value="EF_HAND_1"/>
    <property type="match status" value="1"/>
</dbReference>
<keyword evidence="4" id="KW-0479">Metal-binding</keyword>
<keyword evidence="23" id="KW-1185">Reference proteome</keyword>
<dbReference type="InterPro" id="IPR001806">
    <property type="entry name" value="Small_GTPase"/>
</dbReference>
<dbReference type="AlphaFoldDB" id="A0A556U1D6"/>
<dbReference type="InterPro" id="IPR011992">
    <property type="entry name" value="EF-hand-dom_pair"/>
</dbReference>
<keyword evidence="13 19" id="KW-0472">Membrane</keyword>
<comment type="caution">
    <text evidence="22">The sequence shown here is derived from an EMBL/GenBank/DDBJ whole genome shotgun (WGS) entry which is preliminary data.</text>
</comment>
<dbReference type="GO" id="GO:0005509">
    <property type="term" value="F:calcium ion binding"/>
    <property type="evidence" value="ECO:0007669"/>
    <property type="project" value="InterPro"/>
</dbReference>
<dbReference type="PROSITE" id="PS51423">
    <property type="entry name" value="MIRO"/>
    <property type="match status" value="1"/>
</dbReference>
<dbReference type="InterPro" id="IPR013566">
    <property type="entry name" value="EF_hand_assoc_1"/>
</dbReference>
<gene>
    <name evidence="22" type="ORF">Baya_6622</name>
</gene>
<feature type="domain" description="EF-hand" evidence="20">
    <location>
        <begin position="184"/>
        <end position="219"/>
    </location>
</feature>
<keyword evidence="8" id="KW-0378">Hydrolase</keyword>
<sequence length="492" mass="55304">MSLVGEEFPEEVPLRAEEITIPADVTPEKVPTHIVDYSESEQSEEVLRQEIIKANVVCVVYDVTQEDTIDKKGSKIPIILVGNKSDLRSGSSMESILPIMNQFSEIETCVECVHALSRIFTISDQDNDRILSDAELNCFQRGRHETTWTILRKFGYDDTLELTDDYIYPPLRVPVGCTTELNHLGYQFLQRLFEKYDEDKDSALSPAELKNLFSVFPYTPWPDSVYSSVPTTEDGYISLRGYLCQWTLSAYLGVHRCLEHFGYLGYPILMEQDSQTEKTMDLEKGQTQRSVFLCKVIGPRGTGKSAFLKAFLGRSLLTDEHCCPTAFSLHTINTVTVSSQEKYLILEEVDVEAEFLKAADAACDVACLMYDVSDPESFNYCASIYKQHYMASGVPCVVVGSKADLPEVKQHHGMSPAEFCYKHRLNAPLRFAATANTQDNTHIYTKLAWAAMYPHLNGSDTNGTSFWLRVTVGVVSAGLLGFAIYRAISRHK</sequence>
<comment type="catalytic activity">
    <reaction evidence="17">
        <text>ATP + H2O = ADP + phosphate + H(+)</text>
        <dbReference type="Rhea" id="RHEA:13065"/>
        <dbReference type="ChEBI" id="CHEBI:15377"/>
        <dbReference type="ChEBI" id="CHEBI:15378"/>
        <dbReference type="ChEBI" id="CHEBI:30616"/>
        <dbReference type="ChEBI" id="CHEBI:43474"/>
        <dbReference type="ChEBI" id="CHEBI:456216"/>
    </reaction>
    <physiologicalReaction direction="left-to-right" evidence="17">
        <dbReference type="Rhea" id="RHEA:13066"/>
    </physiologicalReaction>
</comment>
<reference evidence="22 23" key="1">
    <citation type="journal article" date="2019" name="Genome Biol. Evol.">
        <title>Whole-Genome Sequencing of the Giant Devil Catfish, Bagarius yarrelli.</title>
        <authorList>
            <person name="Jiang W."/>
            <person name="Lv Y."/>
            <person name="Cheng L."/>
            <person name="Yang K."/>
            <person name="Chao B."/>
            <person name="Wang X."/>
            <person name="Li Y."/>
            <person name="Pan X."/>
            <person name="You X."/>
            <person name="Zhang Y."/>
            <person name="Yang J."/>
            <person name="Li J."/>
            <person name="Zhang X."/>
            <person name="Liu S."/>
            <person name="Sun C."/>
            <person name="Yang J."/>
            <person name="Shi Q."/>
        </authorList>
    </citation>
    <scope>NUCLEOTIDE SEQUENCE [LARGE SCALE GENOMIC DNA]</scope>
    <source>
        <strain evidence="22">JWS20170419001</strain>
        <tissue evidence="22">Muscle</tissue>
    </source>
</reference>
<keyword evidence="6" id="KW-0547">Nucleotide-binding</keyword>
<dbReference type="PROSITE" id="PS50222">
    <property type="entry name" value="EF_HAND_2"/>
    <property type="match status" value="1"/>
</dbReference>
<dbReference type="GO" id="GO:0005525">
    <property type="term" value="F:GTP binding"/>
    <property type="evidence" value="ECO:0007669"/>
    <property type="project" value="UniProtKB-KW"/>
</dbReference>
<protein>
    <recommendedName>
        <fullName evidence="14">Mitochondrial Rho GTPase 2</fullName>
    </recommendedName>
    <alternativeName>
        <fullName evidence="15">Ras homolog gene family member T2</fullName>
    </alternativeName>
</protein>
<keyword evidence="10 19" id="KW-1133">Transmembrane helix</keyword>
<evidence type="ECO:0000313" key="23">
    <source>
        <dbReference type="Proteomes" id="UP000319801"/>
    </source>
</evidence>
<keyword evidence="9" id="KW-0106">Calcium</keyword>
<dbReference type="InterPro" id="IPR027417">
    <property type="entry name" value="P-loop_NTPase"/>
</dbReference>
<evidence type="ECO:0000256" key="7">
    <source>
        <dbReference type="ARBA" id="ARBA00022787"/>
    </source>
</evidence>
<dbReference type="Gene3D" id="3.40.50.300">
    <property type="entry name" value="P-loop containing nucleotide triphosphate hydrolases"/>
    <property type="match status" value="2"/>
</dbReference>